<dbReference type="Proteomes" id="UP000027064">
    <property type="component" value="Unassembled WGS sequence"/>
</dbReference>
<name>A0A066WPC6_9FLAO</name>
<feature type="transmembrane region" description="Helical" evidence="1">
    <location>
        <begin position="190"/>
        <end position="209"/>
    </location>
</feature>
<dbReference type="PATRIC" id="fig|1492738.3.peg.1076"/>
<feature type="transmembrane region" description="Helical" evidence="1">
    <location>
        <begin position="155"/>
        <end position="183"/>
    </location>
</feature>
<proteinExistence type="predicted"/>
<keyword evidence="1" id="KW-1133">Transmembrane helix</keyword>
<dbReference type="EMBL" id="JNCA01000009">
    <property type="protein sequence ID" value="KDN55892.1"/>
    <property type="molecule type" value="Genomic_DNA"/>
</dbReference>
<feature type="transmembrane region" description="Helical" evidence="1">
    <location>
        <begin position="215"/>
        <end position="240"/>
    </location>
</feature>
<keyword evidence="1" id="KW-0472">Membrane</keyword>
<feature type="transmembrane region" description="Helical" evidence="1">
    <location>
        <begin position="74"/>
        <end position="93"/>
    </location>
</feature>
<evidence type="ECO:0000256" key="1">
    <source>
        <dbReference type="SAM" id="Phobius"/>
    </source>
</evidence>
<feature type="transmembrane region" description="Helical" evidence="1">
    <location>
        <begin position="12"/>
        <end position="32"/>
    </location>
</feature>
<evidence type="ECO:0000313" key="2">
    <source>
        <dbReference type="EMBL" id="KDN55892.1"/>
    </source>
</evidence>
<evidence type="ECO:0000313" key="3">
    <source>
        <dbReference type="Proteomes" id="UP000027064"/>
    </source>
</evidence>
<keyword evidence="3" id="KW-1185">Reference proteome</keyword>
<accession>A0A066WPC6</accession>
<protein>
    <recommendedName>
        <fullName evidence="4">DoxX family protein</fullName>
    </recommendedName>
</protein>
<dbReference type="OrthoDB" id="102112at2"/>
<dbReference type="AlphaFoldDB" id="A0A066WPC6"/>
<reference evidence="2 3" key="1">
    <citation type="submission" date="2014-05" db="EMBL/GenBank/DDBJ databases">
        <title>Genome Sequence of Flavobacterium sp. EM1321.</title>
        <authorList>
            <person name="Shin S.-K."/>
            <person name="Yi H."/>
        </authorList>
    </citation>
    <scope>NUCLEOTIDE SEQUENCE [LARGE SCALE GENOMIC DNA]</scope>
    <source>
        <strain evidence="2 3">EM1321</strain>
    </source>
</reference>
<organism evidence="2 3">
    <name type="scientific">Flavobacterium seoulense</name>
    <dbReference type="NCBI Taxonomy" id="1492738"/>
    <lineage>
        <taxon>Bacteria</taxon>
        <taxon>Pseudomonadati</taxon>
        <taxon>Bacteroidota</taxon>
        <taxon>Flavobacteriia</taxon>
        <taxon>Flavobacteriales</taxon>
        <taxon>Flavobacteriaceae</taxon>
        <taxon>Flavobacterium</taxon>
    </lineage>
</organism>
<evidence type="ECO:0008006" key="4">
    <source>
        <dbReference type="Google" id="ProtNLM"/>
    </source>
</evidence>
<feature type="transmembrane region" description="Helical" evidence="1">
    <location>
        <begin position="114"/>
        <end position="135"/>
    </location>
</feature>
<sequence>MGTQHKSSTWSLTEIFIFRLGLIFFIILFIPYDLNLYHSLNGGGFSFQNLFQIATYRTSFISESLYVGNHLEGYYNWLIALLIALVAAIVWGFSKTKEPVKEYNQLYYWLRVALRYRLALAIIFTGVVKLLPIQIPEPTLSDFHTSYGDFLLWKMYYLTNAVSSALYIPSLGILEIIGGLFLLNRRTVTIGAGLLIALLTNIVIVNYVYEIGEQVYSSFLLLIAIVIILPDVSGLYNLLFLEKTTQYNEFVPTFSKLAYKLRSVFQVVFLLIITGFTVLTFVSWKDTNYPFPKTKGIADIKGVYNVKEFKYKGKTLPYSITDSLRWQNVVFEEWNTISIRNNSPVKIDSLKPRIVFQEDSKRNYEQLGNSGRHFFSYEHSEKKDKYNLKLIDKSDAKLKYTFSLEKLNKNELLLKGVDIKGDSLSITLGRLPKKYLLQEGRRKPIKIY</sequence>
<keyword evidence="1" id="KW-0812">Transmembrane</keyword>
<dbReference type="eggNOG" id="ENOG502Z815">
    <property type="taxonomic scope" value="Bacteria"/>
</dbReference>
<gene>
    <name evidence="2" type="ORF">FEM21_10830</name>
</gene>
<comment type="caution">
    <text evidence="2">The sequence shown here is derived from an EMBL/GenBank/DDBJ whole genome shotgun (WGS) entry which is preliminary data.</text>
</comment>
<feature type="transmembrane region" description="Helical" evidence="1">
    <location>
        <begin position="261"/>
        <end position="284"/>
    </location>
</feature>
<dbReference type="STRING" id="1492738.FEM21_10830"/>
<dbReference type="RefSeq" id="WP_035658683.1">
    <property type="nucleotide sequence ID" value="NZ_JNCA01000009.1"/>
</dbReference>